<feature type="compositionally biased region" description="Basic residues" evidence="10">
    <location>
        <begin position="438"/>
        <end position="450"/>
    </location>
</feature>
<feature type="compositionally biased region" description="Polar residues" evidence="10">
    <location>
        <begin position="219"/>
        <end position="232"/>
    </location>
</feature>
<keyword evidence="6" id="KW-0805">Transcription regulation</keyword>
<feature type="compositionally biased region" description="Low complexity" evidence="10">
    <location>
        <begin position="908"/>
        <end position="918"/>
    </location>
</feature>
<evidence type="ECO:0000256" key="9">
    <source>
        <dbReference type="PROSITE-ProRule" id="PRU00146"/>
    </source>
</evidence>
<feature type="region of interest" description="Disordered" evidence="10">
    <location>
        <begin position="261"/>
        <end position="280"/>
    </location>
</feature>
<evidence type="ECO:0000256" key="6">
    <source>
        <dbReference type="ARBA" id="ARBA00023015"/>
    </source>
</evidence>
<feature type="domain" description="PHD-type" evidence="11">
    <location>
        <begin position="2290"/>
        <end position="2340"/>
    </location>
</feature>
<feature type="region of interest" description="Disordered" evidence="10">
    <location>
        <begin position="1"/>
        <end position="37"/>
    </location>
</feature>
<keyword evidence="3" id="KW-0677">Repeat</keyword>
<evidence type="ECO:0000256" key="5">
    <source>
        <dbReference type="ARBA" id="ARBA00022833"/>
    </source>
</evidence>
<dbReference type="InterPro" id="IPR000637">
    <property type="entry name" value="HMGI/Y_DNA-bd_CS"/>
</dbReference>
<dbReference type="GO" id="GO:0008270">
    <property type="term" value="F:zinc ion binding"/>
    <property type="evidence" value="ECO:0007669"/>
    <property type="project" value="UniProtKB-KW"/>
</dbReference>
<feature type="region of interest" description="Disordered" evidence="10">
    <location>
        <begin position="1567"/>
        <end position="1627"/>
    </location>
</feature>
<reference evidence="13" key="1">
    <citation type="submission" date="2013-03" db="EMBL/GenBank/DDBJ databases">
        <title>The Genome Sequence of Anopheles minimus MINIMUS1.</title>
        <authorList>
            <consortium name="The Broad Institute Genomics Platform"/>
            <person name="Neafsey D.E."/>
            <person name="Walton C."/>
            <person name="Walker B."/>
            <person name="Young S.K."/>
            <person name="Zeng Q."/>
            <person name="Gargeya S."/>
            <person name="Fitzgerald M."/>
            <person name="Haas B."/>
            <person name="Abouelleil A."/>
            <person name="Allen A.W."/>
            <person name="Alvarado L."/>
            <person name="Arachchi H.M."/>
            <person name="Berlin A.M."/>
            <person name="Chapman S.B."/>
            <person name="Gainer-Dewar J."/>
            <person name="Goldberg J."/>
            <person name="Griggs A."/>
            <person name="Gujja S."/>
            <person name="Hansen M."/>
            <person name="Howarth C."/>
            <person name="Imamovic A."/>
            <person name="Ireland A."/>
            <person name="Larimer J."/>
            <person name="McCowan C."/>
            <person name="Murphy C."/>
            <person name="Pearson M."/>
            <person name="Poon T.W."/>
            <person name="Priest M."/>
            <person name="Roberts A."/>
            <person name="Saif S."/>
            <person name="Shea T."/>
            <person name="Sisk P."/>
            <person name="Sykes S."/>
            <person name="Wortman J."/>
            <person name="Nusbaum C."/>
            <person name="Birren B."/>
        </authorList>
    </citation>
    <scope>NUCLEOTIDE SEQUENCE [LARGE SCALE GENOMIC DNA]</scope>
    <source>
        <strain evidence="13">MINIMUS1</strain>
    </source>
</reference>
<reference evidence="12" key="2">
    <citation type="submission" date="2020-05" db="UniProtKB">
        <authorList>
            <consortium name="EnsemblMetazoa"/>
        </authorList>
    </citation>
    <scope>IDENTIFICATION</scope>
    <source>
        <strain evidence="12">MINIMUS1</strain>
    </source>
</reference>
<dbReference type="SMART" id="SM00249">
    <property type="entry name" value="PHD"/>
    <property type="match status" value="2"/>
</dbReference>
<name>A0A182VQW4_9DIPT</name>
<feature type="region of interest" description="Disordered" evidence="10">
    <location>
        <begin position="1656"/>
        <end position="1686"/>
    </location>
</feature>
<feature type="region of interest" description="Disordered" evidence="10">
    <location>
        <begin position="143"/>
        <end position="185"/>
    </location>
</feature>
<dbReference type="Proteomes" id="UP000075920">
    <property type="component" value="Unassembled WGS sequence"/>
</dbReference>
<evidence type="ECO:0000256" key="8">
    <source>
        <dbReference type="ARBA" id="ARBA00023242"/>
    </source>
</evidence>
<sequence length="2456" mass="260244">MNSGESDLAEIDGRRIQRTASDRQKQQVSTIVTERTRQTACTVKQPVHFYSNHHQHPLAQETNPNGERTTVVRSNDGTNFEHDANAIIMDGSFQQHQHVKINKNRITAENSFQAAVFRGGLNVTSEKYVENSRAFAVTDGNGALEPAAEPLHTSGSAMRDPQESQHRSAPTTPLGEVESGEDDNDCVVVPSTERKVEPLKINLARDREPIRTFIKLTPGASSTPDSFQQLSPTIRDVPSSPKITIKPPKPPQTVEHSLMGLAGSSASSTSSSSLANAEQHHTNNCAGSAVPSYSSIPKLTIKPIINPADDTLACETAPTVGTAASVEQMHIIPKLLIKGSVSSLDASHGRDGLMEPHIVPKLTIRGVNNHNHHHHQQQQQQQHHFAHGQLESQGYSNEGLASAMLLVDSAIGGRGESSGTGSPTPLVPKLTIKMDNHHPHHHHHHHHHNSSLRVKDAPDVTDGGGSVVSGPIPKLHIKTIQQDGPSMGMNNSLSSASGNCSTSTTGLSPVLTSSEGVKLTIKPLPEPPKLPKLTIKTTGLGTIAETSDVSMVSSTSNSFSPKPLPSSATCSSSGEHLQQHLMCGVAGVSQLLQQHHQQQPASPSDQHSNISSSSIPKLTIKPIPPKDASGVQECPTDGSNAMHMRAECSITPTVPKLTIKHILPPVKQSTEDSSSSSEISINSLESSPISSSSISSAPASAVVTTSPPTALRMTIKVPSSASEQQHESNLVGDSIVSALAGNSATTAAAATVVTRLNIKPVLPPPHNADCGRKESGLEGIGEYGKVHAMATSDEGGSTPTSCDESRKPIVIPKVTIKTLANPGSQETEIMSTPKVTLKPIPKPQDENLVTGNLLERHLLMGAGVSSNVTKSASPIATNSSMMLGCTTSTGSSQDAMDSPRIILKINKGSSSTTTTSGGEQLEGAGTDGGQLVSAPPPSGSSIFANELKRSATNAMCASNITSSGSSSVSCASSTSVSASATSSSAGSDPASPSSGGGGDQGELGTLEMKRTKLDHSLQPHLAHQMQGVLGQQQDLLLQTQHQYQLQLQTSTNAGLTRRPISSVATNMKSVSDVIVIDDDSKSENETPRDKDVMGSSVMRLPPSADDPLAINDRTFSAVADGGASVQSKQRRTRGTPRGGAGARQSRRGNGRGAGSGAMAKQQEQHTNAAVSQLLGLLAQDDREEGSSSDCMIVDEPVAPTSAIRERLTLENLLRGSSKPCPSIGGSSFYNVPTSSAGGGGTGSEVEKNGTASNSSIGSVTSSVSSSVTVPASTPAMSGRTPVAGVRMSTRRAAGQLLKEVLANKHQDRDSGVDEARTDGEFGATPSKRPRGRPKKQSVDLSTETNGGGNSNSVDGSIGGLESAGGNNMLLAMAMMGSEDGASLLRNESRGLLGAQSLMEGIMPLPRTPTRTPRTRGRGRGRGRGKANLMDTGSVFGGPILTDSETSPADRNVDPLFIGTPNNIDPTSTDPTQGFHPMFNHIQSPRGGAGSRTRGGRRGPGSRGPRTPRGGRGAAKAAMSALLTAGGTPSSDIIGPFADLTAAQEAATKQLLDALQQQQQQLLLQQMPHSPGASNMTPKSRGRGRGSRGGGTLTGSRRKGTRGSTKAARGRKGLVLESPMLTDMESSPGVSADVKNAIFMTPLAGGLLHVRALKTPKNEIKSNTPPSSAEATPSTSVTPSRTPAVDGTTGVLQVFEEDTRMSGDFNFTTPMRMLSTGDGCLQQNEESQSSYLSSTSVTQDAINQSSAHAAASSDDKTAVAGTANVSETQKDSISGAISASNSNSSSRRNKGKMEVLDSHRAQFTVDLLAEYEWPPPTPGARGADTFMIQEQIAEYLGVKSFKRKYPDLMRRPVDMEERNFILEQGLASEKMCDLGLTAVYASEILDIMCSDYPEKYEEYTRYTREKHFRELSNRQRQQQEAVSAVVAAAPIDRAQLQKEKAIESAASWNCSFNKERRESRRACMDLQTYVVQLPKRQQQSRPEGHQQTAPKAQSTNYPVALVPGQFSEYYTTYTPEELACYPINTILLDPFELQEIVSSERYRKLVAAEEARLLEEDSSSSSSSDSDSDSDDSSSDSSDTSSGSSTSSGDEAEGRSTRVSGSSSSASSCSDNECGRNVKVKKDLKRQQRGRRPSLVDRNVKSTEPSAPVSTVTPVRRSSRTMSAGVPIAPVIVECKEPTDSDDSDVPLIAHAVKKKNNLTSAITATNATIVPPSAGGGKRMQDTVTPVKRPPVNPFMCAVCIGPENKNKYNKPELFVRCSRCRRKAHPSCIGMSSVMYKRVQQYKWQCSECKLCMKCNRKPSAMDSKMVYCDQCDRGYHLACKGLRNLPEGRWHCSICTICGLCGAQTPEGHPNPHLSVQQRQQLAMVAEWTHEYGLNELTNIREHLRTLCVPCVRQRKQSQQSPAATATGSGGGGESTAILNNNNNTEPRKLLAPAQGVSGLAVPGGVISMIPRSS</sequence>
<dbReference type="PANTHER" id="PTHR45888">
    <property type="entry name" value="HL01030P-RELATED"/>
    <property type="match status" value="1"/>
</dbReference>
<dbReference type="CDD" id="cd21085">
    <property type="entry name" value="WH_NTD_PHF10"/>
    <property type="match status" value="1"/>
</dbReference>
<feature type="compositionally biased region" description="Low complexity" evidence="10">
    <location>
        <begin position="1661"/>
        <end position="1682"/>
    </location>
</feature>
<feature type="region of interest" description="Disordered" evidence="10">
    <location>
        <begin position="1767"/>
        <end position="1791"/>
    </location>
</feature>
<dbReference type="CDD" id="cd15526">
    <property type="entry name" value="PHD1_MOZ_d4"/>
    <property type="match status" value="1"/>
</dbReference>
<dbReference type="Gene3D" id="3.30.40.10">
    <property type="entry name" value="Zinc/RING finger domain, C3HC4 (zinc finger)"/>
    <property type="match status" value="1"/>
</dbReference>
<feature type="region of interest" description="Disordered" evidence="10">
    <location>
        <begin position="978"/>
        <end position="1003"/>
    </location>
</feature>
<feature type="compositionally biased region" description="Basic residues" evidence="10">
    <location>
        <begin position="1412"/>
        <end position="1424"/>
    </location>
</feature>
<dbReference type="PROSITE" id="PS50016">
    <property type="entry name" value="ZF_PHD_2"/>
    <property type="match status" value="2"/>
</dbReference>
<dbReference type="PROSITE" id="PS00354">
    <property type="entry name" value="HMGI_Y"/>
    <property type="match status" value="1"/>
</dbReference>
<keyword evidence="2" id="KW-0479">Metal-binding</keyword>
<dbReference type="Pfam" id="PF00628">
    <property type="entry name" value="PHD"/>
    <property type="match status" value="1"/>
</dbReference>
<comment type="subcellular location">
    <subcellularLocation>
        <location evidence="1">Nucleus</location>
    </subcellularLocation>
</comment>
<feature type="compositionally biased region" description="Low complexity" evidence="10">
    <location>
        <begin position="2074"/>
        <end position="2088"/>
    </location>
</feature>
<evidence type="ECO:0000259" key="11">
    <source>
        <dbReference type="PROSITE" id="PS50016"/>
    </source>
</evidence>
<feature type="region of interest" description="Disordered" evidence="10">
    <location>
        <begin position="1973"/>
        <end position="1995"/>
    </location>
</feature>
<feature type="compositionally biased region" description="Low complexity" evidence="10">
    <location>
        <begin position="1250"/>
        <end position="1273"/>
    </location>
</feature>
<feature type="compositionally biased region" description="Polar residues" evidence="10">
    <location>
        <begin position="2141"/>
        <end position="2152"/>
    </location>
</feature>
<feature type="compositionally biased region" description="Basic residues" evidence="10">
    <location>
        <begin position="2117"/>
        <end position="2131"/>
    </location>
</feature>
<keyword evidence="13" id="KW-1185">Reference proteome</keyword>
<feature type="compositionally biased region" description="Basic and acidic residues" evidence="10">
    <location>
        <begin position="11"/>
        <end position="25"/>
    </location>
</feature>
<evidence type="ECO:0000313" key="12">
    <source>
        <dbReference type="EnsemblMetazoa" id="AMIN000446-PA"/>
    </source>
</evidence>
<evidence type="ECO:0000256" key="2">
    <source>
        <dbReference type="ARBA" id="ARBA00022723"/>
    </source>
</evidence>
<feature type="region of interest" description="Disordered" evidence="10">
    <location>
        <begin position="593"/>
        <end position="639"/>
    </location>
</feature>
<feature type="compositionally biased region" description="Polar residues" evidence="10">
    <location>
        <begin position="26"/>
        <end position="37"/>
    </location>
</feature>
<feature type="compositionally biased region" description="Low complexity" evidence="10">
    <location>
        <begin position="1720"/>
        <end position="1735"/>
    </location>
</feature>
<dbReference type="SUPFAM" id="SSF57903">
    <property type="entry name" value="FYVE/PHD zinc finger"/>
    <property type="match status" value="2"/>
</dbReference>
<keyword evidence="4 9" id="KW-0863">Zinc-finger</keyword>
<feature type="region of interest" description="Disordered" evidence="10">
    <location>
        <begin position="1234"/>
        <end position="1284"/>
    </location>
</feature>
<feature type="region of interest" description="Disordered" evidence="10">
    <location>
        <begin position="2401"/>
        <end position="2430"/>
    </location>
</feature>
<dbReference type="GO" id="GO:0006355">
    <property type="term" value="P:regulation of DNA-templated transcription"/>
    <property type="evidence" value="ECO:0007669"/>
    <property type="project" value="InterPro"/>
</dbReference>
<feature type="region of interest" description="Disordered" evidence="10">
    <location>
        <begin position="2052"/>
        <end position="2160"/>
    </location>
</feature>
<organism evidence="12 13">
    <name type="scientific">Anopheles minimus</name>
    <dbReference type="NCBI Taxonomy" id="112268"/>
    <lineage>
        <taxon>Eukaryota</taxon>
        <taxon>Metazoa</taxon>
        <taxon>Ecdysozoa</taxon>
        <taxon>Arthropoda</taxon>
        <taxon>Hexapoda</taxon>
        <taxon>Insecta</taxon>
        <taxon>Pterygota</taxon>
        <taxon>Neoptera</taxon>
        <taxon>Endopterygota</taxon>
        <taxon>Diptera</taxon>
        <taxon>Nematocera</taxon>
        <taxon>Culicoidea</taxon>
        <taxon>Culicidae</taxon>
        <taxon>Anophelinae</taxon>
        <taxon>Anopheles</taxon>
    </lineage>
</organism>
<dbReference type="InterPro" id="IPR019787">
    <property type="entry name" value="Znf_PHD-finger"/>
</dbReference>
<feature type="compositionally biased region" description="Basic and acidic residues" evidence="10">
    <location>
        <begin position="1079"/>
        <end position="1092"/>
    </location>
</feature>
<evidence type="ECO:0000256" key="3">
    <source>
        <dbReference type="ARBA" id="ARBA00022737"/>
    </source>
</evidence>
<feature type="compositionally biased region" description="Low complexity" evidence="10">
    <location>
        <begin position="593"/>
        <end position="621"/>
    </location>
</feature>
<protein>
    <recommendedName>
        <fullName evidence="11">PHD-type domain-containing protein</fullName>
    </recommendedName>
</protein>
<feature type="compositionally biased region" description="Low complexity" evidence="10">
    <location>
        <begin position="1771"/>
        <end position="1785"/>
    </location>
</feature>
<feature type="region of interest" description="Disordered" evidence="10">
    <location>
        <begin position="435"/>
        <end position="472"/>
    </location>
</feature>
<dbReference type="InterPro" id="IPR013083">
    <property type="entry name" value="Znf_RING/FYVE/PHD"/>
</dbReference>
<dbReference type="PANTHER" id="PTHR45888:SF5">
    <property type="entry name" value="D4, ISOFORM A"/>
    <property type="match status" value="1"/>
</dbReference>
<feature type="region of interest" description="Disordered" evidence="10">
    <location>
        <begin position="554"/>
        <end position="573"/>
    </location>
</feature>
<feature type="compositionally biased region" description="Low complexity" evidence="10">
    <location>
        <begin position="978"/>
        <end position="993"/>
    </location>
</feature>
<keyword evidence="8" id="KW-0539">Nucleus</keyword>
<dbReference type="VEuPathDB" id="VectorBase:AMIN000446"/>
<evidence type="ECO:0000256" key="10">
    <source>
        <dbReference type="SAM" id="MobiDB-lite"/>
    </source>
</evidence>
<dbReference type="InterPro" id="IPR001965">
    <property type="entry name" value="Znf_PHD"/>
</dbReference>
<keyword evidence="7" id="KW-0804">Transcription</keyword>
<feature type="region of interest" description="Disordered" evidence="10">
    <location>
        <begin position="1475"/>
        <end position="1515"/>
    </location>
</feature>
<feature type="compositionally biased region" description="Basic and acidic residues" evidence="10">
    <location>
        <begin position="1301"/>
        <end position="1319"/>
    </location>
</feature>
<evidence type="ECO:0000256" key="4">
    <source>
        <dbReference type="ARBA" id="ARBA00022771"/>
    </source>
</evidence>
<evidence type="ECO:0000313" key="13">
    <source>
        <dbReference type="Proteomes" id="UP000075920"/>
    </source>
</evidence>
<dbReference type="STRING" id="112268.A0A182VQW4"/>
<dbReference type="CDD" id="cd15529">
    <property type="entry name" value="PHD2_PHF10"/>
    <property type="match status" value="1"/>
</dbReference>
<feature type="region of interest" description="Disordered" evidence="10">
    <location>
        <begin position="1300"/>
        <end position="1359"/>
    </location>
</feature>
<feature type="domain" description="PHD-type" evidence="11">
    <location>
        <begin position="2234"/>
        <end position="2293"/>
    </location>
</feature>
<feature type="region of interest" description="Disordered" evidence="10">
    <location>
        <begin position="1402"/>
        <end position="1448"/>
    </location>
</feature>
<proteinExistence type="predicted"/>
<dbReference type="EnsemblMetazoa" id="AMIN000446-RA">
    <property type="protein sequence ID" value="AMIN000446-PA"/>
    <property type="gene ID" value="AMIN000446"/>
</dbReference>
<feature type="region of interest" description="Disordered" evidence="10">
    <location>
        <begin position="1079"/>
        <end position="1166"/>
    </location>
</feature>
<feature type="compositionally biased region" description="Low complexity" evidence="10">
    <location>
        <begin position="261"/>
        <end position="275"/>
    </location>
</feature>
<feature type="compositionally biased region" description="Polar residues" evidence="10">
    <location>
        <begin position="1974"/>
        <end position="1995"/>
    </location>
</feature>
<accession>A0A182VQW4</accession>
<dbReference type="InterPro" id="IPR011011">
    <property type="entry name" value="Znf_FYVE_PHD"/>
</dbReference>
<feature type="region of interest" description="Disordered" evidence="10">
    <location>
        <begin position="1715"/>
        <end position="1735"/>
    </location>
</feature>
<dbReference type="GO" id="GO:0071565">
    <property type="term" value="C:nBAF complex"/>
    <property type="evidence" value="ECO:0007669"/>
    <property type="project" value="TreeGrafter"/>
</dbReference>
<keyword evidence="5" id="KW-0862">Zinc</keyword>
<feature type="compositionally biased region" description="Low complexity" evidence="10">
    <location>
        <begin position="2096"/>
        <end position="2109"/>
    </location>
</feature>
<dbReference type="FunFam" id="3.30.40.10:FF:000717">
    <property type="entry name" value="Enhancer of yellow 3, isoform B"/>
    <property type="match status" value="1"/>
</dbReference>
<feature type="region of interest" description="Disordered" evidence="10">
    <location>
        <begin position="906"/>
        <end position="943"/>
    </location>
</feature>
<dbReference type="GO" id="GO:0007399">
    <property type="term" value="P:nervous system development"/>
    <property type="evidence" value="ECO:0007669"/>
    <property type="project" value="TreeGrafter"/>
</dbReference>
<evidence type="ECO:0000256" key="7">
    <source>
        <dbReference type="ARBA" id="ARBA00023163"/>
    </source>
</evidence>
<evidence type="ECO:0000256" key="1">
    <source>
        <dbReference type="ARBA" id="ARBA00004123"/>
    </source>
</evidence>
<feature type="region of interest" description="Disordered" evidence="10">
    <location>
        <begin position="216"/>
        <end position="256"/>
    </location>
</feature>